<evidence type="ECO:0000256" key="13">
    <source>
        <dbReference type="SAM" id="MobiDB-lite"/>
    </source>
</evidence>
<feature type="transmembrane region" description="Helical" evidence="14">
    <location>
        <begin position="89"/>
        <end position="105"/>
    </location>
</feature>
<evidence type="ECO:0000313" key="17">
    <source>
        <dbReference type="EMBL" id="KAF4697536.1"/>
    </source>
</evidence>
<dbReference type="EMBL" id="JABANP010000002">
    <property type="protein sequence ID" value="KAF4697536.1"/>
    <property type="molecule type" value="Genomic_DNA"/>
</dbReference>
<feature type="domain" description="Alanine dehydrogenase/pyridine nucleotide transhydrogenase N-terminal" evidence="16">
    <location>
        <begin position="1471"/>
        <end position="1607"/>
    </location>
</feature>
<keyword evidence="6" id="KW-0547">Nucleotide-binding</keyword>
<feature type="transmembrane region" description="Helical" evidence="14">
    <location>
        <begin position="254"/>
        <end position="286"/>
    </location>
</feature>
<dbReference type="OrthoDB" id="37244at2759"/>
<keyword evidence="4" id="KW-0997">Cell inner membrane</keyword>
<dbReference type="Gene3D" id="3.40.50.720">
    <property type="entry name" value="NAD(P)-binding Rossmann-like Domain"/>
    <property type="match status" value="4"/>
</dbReference>
<feature type="transmembrane region" description="Helical" evidence="14">
    <location>
        <begin position="1955"/>
        <end position="1978"/>
    </location>
</feature>
<dbReference type="SUPFAM" id="SSF52283">
    <property type="entry name" value="Formate/glycerate dehydrogenase catalytic domain-like"/>
    <property type="match status" value="2"/>
</dbReference>
<evidence type="ECO:0000256" key="5">
    <source>
        <dbReference type="ARBA" id="ARBA00022692"/>
    </source>
</evidence>
<dbReference type="SUPFAM" id="SSF51735">
    <property type="entry name" value="NAD(P)-binding Rossmann-fold domains"/>
    <property type="match status" value="2"/>
</dbReference>
<feature type="compositionally biased region" description="Pro residues" evidence="13">
    <location>
        <begin position="1844"/>
        <end position="1854"/>
    </location>
</feature>
<evidence type="ECO:0000259" key="15">
    <source>
        <dbReference type="SMART" id="SM01002"/>
    </source>
</evidence>
<feature type="domain" description="Alanine dehydrogenase/pyridine nucleotide transhydrogenase N-terminal" evidence="16">
    <location>
        <begin position="531"/>
        <end position="667"/>
    </location>
</feature>
<feature type="transmembrane region" description="Helical" evidence="14">
    <location>
        <begin position="1877"/>
        <end position="1894"/>
    </location>
</feature>
<gene>
    <name evidence="17" type="ORF">FOZ60_004408</name>
</gene>
<feature type="transmembrane region" description="Helical" evidence="14">
    <location>
        <begin position="61"/>
        <end position="77"/>
    </location>
</feature>
<evidence type="ECO:0000259" key="16">
    <source>
        <dbReference type="SMART" id="SM01003"/>
    </source>
</evidence>
<keyword evidence="9 14" id="KW-1133">Transmembrane helix</keyword>
<dbReference type="Pfam" id="PF01262">
    <property type="entry name" value="AlaDh_PNT_C"/>
    <property type="match status" value="2"/>
</dbReference>
<evidence type="ECO:0000256" key="4">
    <source>
        <dbReference type="ARBA" id="ARBA00022519"/>
    </source>
</evidence>
<feature type="region of interest" description="Disordered" evidence="13">
    <location>
        <begin position="1840"/>
        <end position="1868"/>
    </location>
</feature>
<dbReference type="GO" id="GO:0006740">
    <property type="term" value="P:NADPH regeneration"/>
    <property type="evidence" value="ECO:0007669"/>
    <property type="project" value="TreeGrafter"/>
</dbReference>
<dbReference type="CDD" id="cd05304">
    <property type="entry name" value="Rubrum_tdh"/>
    <property type="match status" value="2"/>
</dbReference>
<comment type="caution">
    <text evidence="17">The sequence shown here is derived from an EMBL/GenBank/DDBJ whole genome shotgun (WGS) entry which is preliminary data.</text>
</comment>
<feature type="transmembrane region" description="Helical" evidence="14">
    <location>
        <begin position="1229"/>
        <end position="1252"/>
    </location>
</feature>
<dbReference type="InterPro" id="IPR007698">
    <property type="entry name" value="AlaDH/PNT_NAD(H)-bd"/>
</dbReference>
<feature type="transmembrane region" description="Helical" evidence="14">
    <location>
        <begin position="188"/>
        <end position="207"/>
    </location>
</feature>
<dbReference type="InterPro" id="IPR034300">
    <property type="entry name" value="PNTB-like"/>
</dbReference>
<sequence>MASVDPHLRGGSHPYLPDEDPASLVSGTAFATMTEASVVFVALSFMYALKGLGSPVTATRGNAAGSIGMLVAVVFAFYDPHFTPKSLEIALICFAVAAVAGIMIANKAKMIMMPQMVAGFHAMVGLAAVMVAFARYFDPNEEMNAGHLVETMIGIFFGAMTLTGSIVACGKLHGIIRSKALLLPFRHWINAGICVASVALTVYLCIVGKGTKGGTICIGIETVICLYLGWALVMSIGGADMPVVVSMLNSYSGWTTVACGFMLSNTILIIAGSLIGSSGAILSYIMCKGMNRSFTSVILGGFGVEEGHTVEVTGTVTETNVDEVSHDLLNAKSVIVVPGYGMAVARCQQSVAGIAELLRSQGVKVEFAIHPVAGRLPGHMNVLLAEANVPYDIVKEMDEINPEFPTTDVSIVCGANDIVNPLAVEDLSSPIGGMLVLEVWKATRCVVMKRSMATGYSGIENPLFYKDNTRMLFGNAKTRTQEILAELQNLTKDLQPAAGPGVNATTPLLAAEKKPEPQKVKEYPPAKKIIGVLNEASNSEETRVAIAPNVVSKFREMGYGFIMESGCGDKASFPDRYYATEGCKLVKTSAEVFKAADIICKINTLTEEDIKSLRKGHIVVTYLWPAFNPELLKTLAAKGVTAMSVDAVPRITRAQKLDTLSSMANMGGYKAIIEAFHLLPRFSKPLTTAAGAVPAARVFIIGAGVAGLSAVGTARSLGALVVANDTRSVVKEQVESMGAEFAEVPIKEEGAGAGGYAKVMSDEFRQAQMQLYARLSADSDVVVTTAQIPGKPAPLLITKEMVRSMRPGSVIVDLAAQQGGNCELTQKDKTIVDPESGVTIVGESNLARFMPAQASELFAANMRFLFDEMKGAAGIDKALAQPDDVIGPIRCTYQGQVTWKPAARPAPPPAPKAPATPKKEEAPAKAEKKPQTAFSKWLNFFLVLIVVGACCAGIGASRSVALVDQMMSFVMAVIVGYFLVWGVDHALHTPLMSETNAISGIIIVGAMQQLSACGVFAQICAILGTFAAGFNIFVMRFFIVAASCAVAAATELRGSVAAGELPAIPDESVAHISMNEAAVVFVGMCFMYALRGLGSPETATKGNMAGVIGMLVAIIFACLDPRFTHHSGVLAIICFVIAAICGLSISSKATMIVMPQMVAGFHASVGFAAVMVAYARYFDAEEVMNAGHLVETMIGIFFGAMTLTGSIVACGKLQGVIRSKALLLPFRHWINAGICVASILLTVWLCFVGHTVEVTGTITETNIDEVADKMINGQSVIIVPGYGMAVARCQQTVAGIADCLRTHGVKVQFAIHPVAGRLPGHMNVLLAEANVPYDIVKEMDEINPEFPETDVSLVIGANDIVNPMAVEDLSSPIGGMPVLEVWKAKMCVVMKRSMATGYSGIENPLFYKDNTRMLFGNAHEKTQELLAALQGLAKEKKVTTKNDASTPLLAEEKKPEPEKVKEYPPALKTIGVLDETKNSDETRVAIAPNVVSKFRDMGFAFVMERGCGDKASFPDRYYAVEGCKLVDTPEEVYKAADVIIKINTLTDQDFSNLRRGQVVVTYLWPAFNPELLKTLAAKGVTAMSVDAVPRITRAQKLDTRSSMANMAGYKAIIEAFHLLPRFAKPLTTAAGSVPAANVFIIGAGVAGLSAIGTSRSLGALVTANDTRSVVKEQVESMGAKFAEVPYKEEGSGAGGYAKEMSEGFHKAQMQLYSQEVKKADVVVTTAQIPGKPAPLLITKEMVRSMRPGSVIVDLAAQQGGNCELTQKDKTIVDPESGVTIVGESNLARFMPAQASELFAANMRFLFDEMKGAAGIDKALAQPDDVIGPIRCTYQGQVTWKPAARPAPPPAPKAPATPKKEEAPAKAEKKPQTAFSKWLNFFLVLIVVGACCAGIGASRSVALVDQMMSFVMAVIVGYFLVWGVDHALHTPLMSETNAISGIIIVGAMQQLSACGVFAQICAILGTFAAGFNIFGGFWITKRMLAMFHR</sequence>
<feature type="transmembrane region" description="Helical" evidence="14">
    <location>
        <begin position="999"/>
        <end position="1023"/>
    </location>
</feature>
<dbReference type="InterPro" id="IPR008143">
    <property type="entry name" value="Ala_DH/PNT_CS2"/>
</dbReference>
<dbReference type="Proteomes" id="UP000541610">
    <property type="component" value="Unassembled WGS sequence"/>
</dbReference>
<dbReference type="NCBIfam" id="NF006942">
    <property type="entry name" value="PRK09424.1"/>
    <property type="match status" value="2"/>
</dbReference>
<dbReference type="GO" id="GO:0050661">
    <property type="term" value="F:NADP binding"/>
    <property type="evidence" value="ECO:0007669"/>
    <property type="project" value="TreeGrafter"/>
</dbReference>
<feature type="compositionally biased region" description="Basic and acidic residues" evidence="13">
    <location>
        <begin position="917"/>
        <end position="928"/>
    </location>
</feature>
<protein>
    <recommendedName>
        <fullName evidence="2">proton-translocating NAD(P)(+) transhydrogenase</fullName>
        <ecNumber evidence="2">7.1.1.1</ecNumber>
    </recommendedName>
</protein>
<dbReference type="GO" id="GO:0008750">
    <property type="term" value="F:proton-translocating NAD(P)+ transhydrogenase activity"/>
    <property type="evidence" value="ECO:0007669"/>
    <property type="project" value="UniProtKB-EC"/>
</dbReference>
<keyword evidence="7" id="KW-0521">NADP</keyword>
<dbReference type="GO" id="GO:0005886">
    <property type="term" value="C:plasma membrane"/>
    <property type="evidence" value="ECO:0007669"/>
    <property type="project" value="UniProtKB-SubCell"/>
</dbReference>
<keyword evidence="5 14" id="KW-0812">Transmembrane</keyword>
<dbReference type="NCBIfam" id="TIGR00561">
    <property type="entry name" value="pntA"/>
    <property type="match status" value="2"/>
</dbReference>
<evidence type="ECO:0000256" key="2">
    <source>
        <dbReference type="ARBA" id="ARBA00012943"/>
    </source>
</evidence>
<feature type="region of interest" description="Disordered" evidence="13">
    <location>
        <begin position="900"/>
        <end position="928"/>
    </location>
</feature>
<feature type="domain" description="Alanine dehydrogenase/pyridine nucleotide transhydrogenase NAD(H)-binding" evidence="15">
    <location>
        <begin position="1616"/>
        <end position="1782"/>
    </location>
</feature>
<dbReference type="InterPro" id="IPR036291">
    <property type="entry name" value="NAD(P)-bd_dom_sf"/>
</dbReference>
<feature type="transmembrane region" description="Helical" evidence="14">
    <location>
        <begin position="1030"/>
        <end position="1049"/>
    </location>
</feature>
<feature type="domain" description="Alanine dehydrogenase/pyridine nucleotide transhydrogenase NAD(H)-binding" evidence="15">
    <location>
        <begin position="676"/>
        <end position="842"/>
    </location>
</feature>
<feature type="transmembrane region" description="Helical" evidence="14">
    <location>
        <begin position="968"/>
        <end position="987"/>
    </location>
</feature>
<feature type="transmembrane region" description="Helical" evidence="14">
    <location>
        <begin position="24"/>
        <end position="49"/>
    </location>
</feature>
<evidence type="ECO:0000256" key="14">
    <source>
        <dbReference type="SAM" id="Phobius"/>
    </source>
</evidence>
<feature type="transmembrane region" description="Helical" evidence="14">
    <location>
        <begin position="1069"/>
        <end position="1090"/>
    </location>
</feature>
<dbReference type="Pfam" id="PF12769">
    <property type="entry name" value="PNTB_4TM"/>
    <property type="match status" value="2"/>
</dbReference>
<dbReference type="EC" id="7.1.1.1" evidence="2"/>
<dbReference type="InterPro" id="IPR007886">
    <property type="entry name" value="AlaDH/PNT_N"/>
</dbReference>
<feature type="region of interest" description="Disordered" evidence="13">
    <location>
        <begin position="1440"/>
        <end position="1461"/>
    </location>
</feature>
<dbReference type="PROSITE" id="PS00837">
    <property type="entry name" value="ALADH_PNT_2"/>
    <property type="match status" value="1"/>
</dbReference>
<accession>A0A7J6PP79</accession>
<name>A0A7J6PP79_PEROL</name>
<keyword evidence="3" id="KW-1003">Cell membrane</keyword>
<feature type="transmembrane region" description="Helical" evidence="14">
    <location>
        <begin position="1125"/>
        <end position="1145"/>
    </location>
</feature>
<dbReference type="InterPro" id="IPR024605">
    <property type="entry name" value="NADP_transhyd_a_C"/>
</dbReference>
<evidence type="ECO:0000256" key="1">
    <source>
        <dbReference type="ARBA" id="ARBA00004429"/>
    </source>
</evidence>
<evidence type="ECO:0000256" key="9">
    <source>
        <dbReference type="ARBA" id="ARBA00022989"/>
    </source>
</evidence>
<dbReference type="GO" id="GO:0016491">
    <property type="term" value="F:oxidoreductase activity"/>
    <property type="evidence" value="ECO:0007669"/>
    <property type="project" value="InterPro"/>
</dbReference>
<evidence type="ECO:0000256" key="6">
    <source>
        <dbReference type="ARBA" id="ARBA00022741"/>
    </source>
</evidence>
<feature type="transmembrane region" description="Helical" evidence="14">
    <location>
        <begin position="1189"/>
        <end position="1209"/>
    </location>
</feature>
<evidence type="ECO:0000256" key="3">
    <source>
        <dbReference type="ARBA" id="ARBA00022475"/>
    </source>
</evidence>
<reference evidence="17 18" key="1">
    <citation type="submission" date="2020-04" db="EMBL/GenBank/DDBJ databases">
        <title>Perkinsus olseni comparative genomics.</title>
        <authorList>
            <person name="Bogema D.R."/>
        </authorList>
    </citation>
    <scope>NUCLEOTIDE SEQUENCE [LARGE SCALE GENOMIC DNA]</scope>
    <source>
        <strain evidence="17">00978-12</strain>
    </source>
</reference>
<evidence type="ECO:0000256" key="7">
    <source>
        <dbReference type="ARBA" id="ARBA00022857"/>
    </source>
</evidence>
<feature type="transmembrane region" description="Helical" evidence="14">
    <location>
        <begin position="1906"/>
        <end position="1923"/>
    </location>
</feature>
<feature type="transmembrane region" description="Helical" evidence="14">
    <location>
        <begin position="117"/>
        <end position="137"/>
    </location>
</feature>
<dbReference type="InterPro" id="IPR026255">
    <property type="entry name" value="NADP_transhyd_a"/>
</dbReference>
<comment type="catalytic activity">
    <reaction evidence="12">
        <text>NAD(+) + NADPH + H(+)(in) = NADH + NADP(+) + H(+)(out)</text>
        <dbReference type="Rhea" id="RHEA:47992"/>
        <dbReference type="ChEBI" id="CHEBI:15378"/>
        <dbReference type="ChEBI" id="CHEBI:57540"/>
        <dbReference type="ChEBI" id="CHEBI:57783"/>
        <dbReference type="ChEBI" id="CHEBI:57945"/>
        <dbReference type="ChEBI" id="CHEBI:58349"/>
        <dbReference type="EC" id="7.1.1.1"/>
    </reaction>
</comment>
<feature type="transmembrane region" description="Helical" evidence="14">
    <location>
        <begin position="213"/>
        <end position="233"/>
    </location>
</feature>
<keyword evidence="10" id="KW-0520">NAD</keyword>
<proteinExistence type="predicted"/>
<evidence type="ECO:0000256" key="11">
    <source>
        <dbReference type="ARBA" id="ARBA00023136"/>
    </source>
</evidence>
<evidence type="ECO:0000256" key="12">
    <source>
        <dbReference type="ARBA" id="ARBA00048202"/>
    </source>
</evidence>
<feature type="compositionally biased region" description="Basic and acidic residues" evidence="13">
    <location>
        <begin position="1450"/>
        <end position="1461"/>
    </location>
</feature>
<feature type="transmembrane region" description="Helical" evidence="14">
    <location>
        <begin position="1157"/>
        <end position="1177"/>
    </location>
</feature>
<dbReference type="SUPFAM" id="SSF52467">
    <property type="entry name" value="DHS-like NAD/FAD-binding domain"/>
    <property type="match status" value="2"/>
</dbReference>
<feature type="transmembrane region" description="Helical" evidence="14">
    <location>
        <begin position="152"/>
        <end position="176"/>
    </location>
</feature>
<dbReference type="Pfam" id="PF05222">
    <property type="entry name" value="AlaDh_PNT_N"/>
    <property type="match status" value="2"/>
</dbReference>
<comment type="subcellular location">
    <subcellularLocation>
        <location evidence="1">Cell inner membrane</location>
        <topology evidence="1">Multi-pass membrane protein</topology>
    </subcellularLocation>
</comment>
<dbReference type="FunFam" id="3.40.50.1220:FF:000002">
    <property type="entry name" value="NAD(P) transhydrogenase subunit beta"/>
    <property type="match status" value="2"/>
</dbReference>
<feature type="transmembrane region" description="Helical" evidence="14">
    <location>
        <begin position="937"/>
        <end position="956"/>
    </location>
</feature>
<dbReference type="SMART" id="SM01002">
    <property type="entry name" value="AlaDh_PNT_C"/>
    <property type="match status" value="2"/>
</dbReference>
<feature type="compositionally biased region" description="Pro residues" evidence="13">
    <location>
        <begin position="904"/>
        <end position="914"/>
    </location>
</feature>
<evidence type="ECO:0000256" key="8">
    <source>
        <dbReference type="ARBA" id="ARBA00022967"/>
    </source>
</evidence>
<dbReference type="InterPro" id="IPR029035">
    <property type="entry name" value="DHS-like_NAD/FAD-binding_dom"/>
</dbReference>
<dbReference type="PANTHER" id="PTHR10160">
    <property type="entry name" value="NAD(P) TRANSHYDROGENASE"/>
    <property type="match status" value="1"/>
</dbReference>
<dbReference type="PANTHER" id="PTHR10160:SF19">
    <property type="entry name" value="PROTON-TRANSLOCATING NAD(P)(+) TRANSHYDROGENASE"/>
    <property type="match status" value="1"/>
</dbReference>
<evidence type="ECO:0000313" key="18">
    <source>
        <dbReference type="Proteomes" id="UP000541610"/>
    </source>
</evidence>
<keyword evidence="8" id="KW-1278">Translocase</keyword>
<keyword evidence="11 14" id="KW-0472">Membrane</keyword>
<feature type="transmembrane region" description="Helical" evidence="14">
    <location>
        <begin position="1102"/>
        <end position="1119"/>
    </location>
</feature>
<dbReference type="Pfam" id="PF02233">
    <property type="entry name" value="PNTB"/>
    <property type="match status" value="3"/>
</dbReference>
<dbReference type="SMART" id="SM01003">
    <property type="entry name" value="AlaDh_PNT_N"/>
    <property type="match status" value="2"/>
</dbReference>
<evidence type="ECO:0000256" key="10">
    <source>
        <dbReference type="ARBA" id="ARBA00023027"/>
    </source>
</evidence>
<organism evidence="17 18">
    <name type="scientific">Perkinsus olseni</name>
    <name type="common">Perkinsus atlanticus</name>
    <dbReference type="NCBI Taxonomy" id="32597"/>
    <lineage>
        <taxon>Eukaryota</taxon>
        <taxon>Sar</taxon>
        <taxon>Alveolata</taxon>
        <taxon>Perkinsozoa</taxon>
        <taxon>Perkinsea</taxon>
        <taxon>Perkinsida</taxon>
        <taxon>Perkinsidae</taxon>
        <taxon>Perkinsus</taxon>
    </lineage>
</organism>
<dbReference type="Gene3D" id="3.40.50.1220">
    <property type="entry name" value="TPP-binding domain"/>
    <property type="match status" value="2"/>
</dbReference>
<feature type="compositionally biased region" description="Basic and acidic residues" evidence="13">
    <location>
        <begin position="1857"/>
        <end position="1868"/>
    </location>
</feature>